<evidence type="ECO:0000313" key="1">
    <source>
        <dbReference type="EMBL" id="CCB57306.1"/>
    </source>
</evidence>
<gene>
    <name evidence="1" type="ORF">VIT_00s0239g00080</name>
</gene>
<dbReference type="STRING" id="29760.F6HRJ8"/>
<dbReference type="PaxDb" id="29760-VIT_00s0239g00080.t01"/>
<keyword evidence="2" id="KW-1185">Reference proteome</keyword>
<organism evidence="1 2">
    <name type="scientific">Vitis vinifera</name>
    <name type="common">Grape</name>
    <dbReference type="NCBI Taxonomy" id="29760"/>
    <lineage>
        <taxon>Eukaryota</taxon>
        <taxon>Viridiplantae</taxon>
        <taxon>Streptophyta</taxon>
        <taxon>Embryophyta</taxon>
        <taxon>Tracheophyta</taxon>
        <taxon>Spermatophyta</taxon>
        <taxon>Magnoliopsida</taxon>
        <taxon>eudicotyledons</taxon>
        <taxon>Gunneridae</taxon>
        <taxon>Pentapetalae</taxon>
        <taxon>rosids</taxon>
        <taxon>Vitales</taxon>
        <taxon>Vitaceae</taxon>
        <taxon>Viteae</taxon>
        <taxon>Vitis</taxon>
    </lineage>
</organism>
<proteinExistence type="predicted"/>
<dbReference type="Proteomes" id="UP000009183">
    <property type="component" value="Unassembled WGS sequence, unordered"/>
</dbReference>
<protein>
    <submittedName>
        <fullName evidence="1">Uncharacterized protein</fullName>
    </submittedName>
</protein>
<dbReference type="AlphaFoldDB" id="F6HRJ8"/>
<reference evidence="2" key="1">
    <citation type="journal article" date="2007" name="Nature">
        <title>The grapevine genome sequence suggests ancestral hexaploidization in major angiosperm phyla.</title>
        <authorList>
            <consortium name="The French-Italian Public Consortium for Grapevine Genome Characterization."/>
            <person name="Jaillon O."/>
            <person name="Aury J.-M."/>
            <person name="Noel B."/>
            <person name="Policriti A."/>
            <person name="Clepet C."/>
            <person name="Casagrande A."/>
            <person name="Choisne N."/>
            <person name="Aubourg S."/>
            <person name="Vitulo N."/>
            <person name="Jubin C."/>
            <person name="Vezzi A."/>
            <person name="Legeai F."/>
            <person name="Hugueney P."/>
            <person name="Dasilva C."/>
            <person name="Horner D."/>
            <person name="Mica E."/>
            <person name="Jublot D."/>
            <person name="Poulain J."/>
            <person name="Bruyere C."/>
            <person name="Billault A."/>
            <person name="Segurens B."/>
            <person name="Gouyvenoux M."/>
            <person name="Ugarte E."/>
            <person name="Cattonaro F."/>
            <person name="Anthouard V."/>
            <person name="Vico V."/>
            <person name="Del Fabbro C."/>
            <person name="Alaux M."/>
            <person name="Di Gaspero G."/>
            <person name="Dumas V."/>
            <person name="Felice N."/>
            <person name="Paillard S."/>
            <person name="Juman I."/>
            <person name="Moroldo M."/>
            <person name="Scalabrin S."/>
            <person name="Canaguier A."/>
            <person name="Le Clainche I."/>
            <person name="Malacrida G."/>
            <person name="Durand E."/>
            <person name="Pesole G."/>
            <person name="Laucou V."/>
            <person name="Chatelet P."/>
            <person name="Merdinoglu D."/>
            <person name="Delledonne M."/>
            <person name="Pezzotti M."/>
            <person name="Lecharny A."/>
            <person name="Scarpelli C."/>
            <person name="Artiguenave F."/>
            <person name="Pe M.E."/>
            <person name="Valle G."/>
            <person name="Morgante M."/>
            <person name="Caboche M."/>
            <person name="Adam-Blondon A.-F."/>
            <person name="Weissenbach J."/>
            <person name="Quetier F."/>
            <person name="Wincker P."/>
        </authorList>
    </citation>
    <scope>NUCLEOTIDE SEQUENCE [LARGE SCALE GENOMIC DNA]</scope>
    <source>
        <strain evidence="2">cv. Pinot noir / PN40024</strain>
    </source>
</reference>
<dbReference type="InParanoid" id="F6HRJ8"/>
<sequence length="54" mass="6249">MRLATSYLAAWRAIRACSSFCTILGAATWVRERKCRFEFLVIGTRNRSSNYKES</sequence>
<evidence type="ECO:0000313" key="2">
    <source>
        <dbReference type="Proteomes" id="UP000009183"/>
    </source>
</evidence>
<dbReference type="EMBL" id="FN596023">
    <property type="protein sequence ID" value="CCB57306.1"/>
    <property type="molecule type" value="Genomic_DNA"/>
</dbReference>
<accession>F6HRJ8</accession>
<name>F6HRJ8_VITVI</name>
<dbReference type="HOGENOM" id="CLU_3054308_0_0_1"/>